<accession>A0A1P9WUC4</accession>
<sequence>MNPVSAIPSSQPRYQNVNKNAISTFFVQDQYMQIVNSIICKHSIKDDLLSLDTYNTHQLYIKLFRFLSPLFPAISGQIVDELSLSGYLYFRSLLIADGLEDKITNNFNLELLDEQYNVVEILASESLLLMSKHFPEYTPFWQEFQELKQEYERTTSVEKQLSVDRPLFSENLFKNIATGKSVMSHAAVAAFCHLTGDFAYHCDLKQCLNHLHIAIQYMDDVEDFDEDIINGQYTYPQYLIGTYLNERQLHTNNSRELLKYLHLSGITNNLIGQSLIHLEESKAIAFRLKLDDLAIFIERKIEKYKLHKQEITFLIKKAEIKIGKSVVFSQNYSLGESLDRASNYLSANADEEGVWTDFLTSAGFGESWITAYVGLQLAESGRHKSLLNKSIDWLMNPKLSERPISYNHSVIQDGDTTTFSIGFQNAMGWPVSSCQYADWFRFMNNDGGWVTYRDEQNLRRRLMLEEEGVAGWLSAKNCVSAAAAYVLSCRQDSHDHFELTCQYLTGKINENGSVDSYWWTGPTYATAYTVMALSRSRQHRHKTQSSVDWLLSCQHPGGYWLNEYVKTHSPLFTALCIKALILFDAKRYQKQIKQGIDWLLAVQTSDGSWQTNRVLQIPATDIDDPSTVFSWRNSSFGVNCIVDDHNRVFTTATVLNALELFGGLAKILPPERNEV</sequence>
<name>A0A1P9WUC4_9BACT</name>
<dbReference type="SUPFAM" id="SSF48239">
    <property type="entry name" value="Terpenoid cyclases/Protein prenyltransferases"/>
    <property type="match status" value="1"/>
</dbReference>
<dbReference type="EMBL" id="CP014263">
    <property type="protein sequence ID" value="AQG78943.1"/>
    <property type="molecule type" value="Genomic_DNA"/>
</dbReference>
<protein>
    <recommendedName>
        <fullName evidence="3">Squalene cyclase C-terminal domain-containing protein</fullName>
    </recommendedName>
</protein>
<gene>
    <name evidence="1" type="ORF">AWR27_06145</name>
</gene>
<dbReference type="Gene3D" id="1.50.10.20">
    <property type="match status" value="1"/>
</dbReference>
<dbReference type="OrthoDB" id="4673451at2"/>
<dbReference type="AlphaFoldDB" id="A0A1P9WUC4"/>
<evidence type="ECO:0008006" key="3">
    <source>
        <dbReference type="Google" id="ProtNLM"/>
    </source>
</evidence>
<organism evidence="1 2">
    <name type="scientific">Spirosoma montaniterrae</name>
    <dbReference type="NCBI Taxonomy" id="1178516"/>
    <lineage>
        <taxon>Bacteria</taxon>
        <taxon>Pseudomonadati</taxon>
        <taxon>Bacteroidota</taxon>
        <taxon>Cytophagia</taxon>
        <taxon>Cytophagales</taxon>
        <taxon>Cytophagaceae</taxon>
        <taxon>Spirosoma</taxon>
    </lineage>
</organism>
<keyword evidence="2" id="KW-1185">Reference proteome</keyword>
<dbReference type="KEGG" id="smon:AWR27_06145"/>
<dbReference type="RefSeq" id="WP_077130388.1">
    <property type="nucleotide sequence ID" value="NZ_CP014263.1"/>
</dbReference>
<reference evidence="1 2" key="1">
    <citation type="submission" date="2016-01" db="EMBL/GenBank/DDBJ databases">
        <authorList>
            <person name="Oliw E.H."/>
        </authorList>
    </citation>
    <scope>NUCLEOTIDE SEQUENCE [LARGE SCALE GENOMIC DNA]</scope>
    <source>
        <strain evidence="1 2">DY10</strain>
    </source>
</reference>
<proteinExistence type="predicted"/>
<evidence type="ECO:0000313" key="2">
    <source>
        <dbReference type="Proteomes" id="UP000187941"/>
    </source>
</evidence>
<dbReference type="Proteomes" id="UP000187941">
    <property type="component" value="Chromosome"/>
</dbReference>
<dbReference type="STRING" id="1178516.AWR27_06145"/>
<dbReference type="InterPro" id="IPR008930">
    <property type="entry name" value="Terpenoid_cyclase/PrenylTrfase"/>
</dbReference>
<evidence type="ECO:0000313" key="1">
    <source>
        <dbReference type="EMBL" id="AQG78943.1"/>
    </source>
</evidence>